<evidence type="ECO:0000313" key="2">
    <source>
        <dbReference type="Proteomes" id="UP000296049"/>
    </source>
</evidence>
<name>R0J8H0_ANAPL</name>
<dbReference type="EMBL" id="KB746205">
    <property type="protein sequence ID" value="EOA93485.1"/>
    <property type="molecule type" value="Genomic_DNA"/>
</dbReference>
<dbReference type="AlphaFoldDB" id="R0J8H0"/>
<evidence type="ECO:0000313" key="1">
    <source>
        <dbReference type="EMBL" id="EOA93485.1"/>
    </source>
</evidence>
<organism evidence="1 2">
    <name type="scientific">Anas platyrhynchos</name>
    <name type="common">Mallard</name>
    <name type="synonym">Anas boschas</name>
    <dbReference type="NCBI Taxonomy" id="8839"/>
    <lineage>
        <taxon>Eukaryota</taxon>
        <taxon>Metazoa</taxon>
        <taxon>Chordata</taxon>
        <taxon>Craniata</taxon>
        <taxon>Vertebrata</taxon>
        <taxon>Euteleostomi</taxon>
        <taxon>Archelosauria</taxon>
        <taxon>Archosauria</taxon>
        <taxon>Dinosauria</taxon>
        <taxon>Saurischia</taxon>
        <taxon>Theropoda</taxon>
        <taxon>Coelurosauria</taxon>
        <taxon>Aves</taxon>
        <taxon>Neognathae</taxon>
        <taxon>Galloanserae</taxon>
        <taxon>Anseriformes</taxon>
        <taxon>Anatidae</taxon>
        <taxon>Anatinae</taxon>
        <taxon>Anas</taxon>
    </lineage>
</organism>
<proteinExistence type="predicted"/>
<keyword evidence="2" id="KW-1185">Reference proteome</keyword>
<sequence length="184" mass="18722">MSQRLSLSERCSSSADECKSLSEVSDAVVNARCSICVVKPAAGGKARAKAAPPRGRGCSLDLTSASYGSFALTRGAVSGPPQPPTRGPCPHLSPTTPGPCPLYHTVHDAEVPALPFASSAVVESQGEAGPRSLQSQGLLFVLVGVTCAVRGPLVVAGSWGGGGSGKQLMSFLKCSLKALASFFH</sequence>
<protein>
    <submittedName>
        <fullName evidence="1">Uncharacterized protein</fullName>
    </submittedName>
</protein>
<dbReference type="Proteomes" id="UP000296049">
    <property type="component" value="Unassembled WGS sequence"/>
</dbReference>
<accession>R0J8H0</accession>
<reference evidence="2" key="1">
    <citation type="journal article" date="2013" name="Nat. Genet.">
        <title>The duck genome and transcriptome provide insight into an avian influenza virus reservoir species.</title>
        <authorList>
            <person name="Huang Y."/>
            <person name="Li Y."/>
            <person name="Burt D.W."/>
            <person name="Chen H."/>
            <person name="Zhang Y."/>
            <person name="Qian W."/>
            <person name="Kim H."/>
            <person name="Gan S."/>
            <person name="Zhao Y."/>
            <person name="Li J."/>
            <person name="Yi K."/>
            <person name="Feng H."/>
            <person name="Zhu P."/>
            <person name="Li B."/>
            <person name="Liu Q."/>
            <person name="Fairley S."/>
            <person name="Magor K.E."/>
            <person name="Du Z."/>
            <person name="Hu X."/>
            <person name="Goodman L."/>
            <person name="Tafer H."/>
            <person name="Vignal A."/>
            <person name="Lee T."/>
            <person name="Kim K.W."/>
            <person name="Sheng Z."/>
            <person name="An Y."/>
            <person name="Searle S."/>
            <person name="Herrero J."/>
            <person name="Groenen M.A."/>
            <person name="Crooijmans R.P."/>
            <person name="Faraut T."/>
            <person name="Cai Q."/>
            <person name="Webster R.G."/>
            <person name="Aldridge J.R."/>
            <person name="Warren W.C."/>
            <person name="Bartschat S."/>
            <person name="Kehr S."/>
            <person name="Marz M."/>
            <person name="Stadler P.F."/>
            <person name="Smith J."/>
            <person name="Kraus R.H."/>
            <person name="Zhao Y."/>
            <person name="Ren L."/>
            <person name="Fei J."/>
            <person name="Morisson M."/>
            <person name="Kaiser P."/>
            <person name="Griffin D.K."/>
            <person name="Rao M."/>
            <person name="Pitel F."/>
            <person name="Wang J."/>
            <person name="Li N."/>
        </authorList>
    </citation>
    <scope>NUCLEOTIDE SEQUENCE [LARGE SCALE GENOMIC DNA]</scope>
</reference>
<gene>
    <name evidence="1" type="ORF">Anapl_17386</name>
</gene>